<comment type="caution">
    <text evidence="2">The sequence shown here is derived from an EMBL/GenBank/DDBJ whole genome shotgun (WGS) entry which is preliminary data.</text>
</comment>
<reference evidence="2" key="1">
    <citation type="submission" date="2022-12" db="EMBL/GenBank/DDBJ databases">
        <authorList>
            <person name="Petersen C."/>
        </authorList>
    </citation>
    <scope>NUCLEOTIDE SEQUENCE</scope>
    <source>
        <strain evidence="2">IBT 17660</strain>
    </source>
</reference>
<dbReference type="EMBL" id="JAPWDO010000008">
    <property type="protein sequence ID" value="KAJ5459095.1"/>
    <property type="molecule type" value="Genomic_DNA"/>
</dbReference>
<evidence type="ECO:0000313" key="2">
    <source>
        <dbReference type="EMBL" id="KAJ5459095.1"/>
    </source>
</evidence>
<dbReference type="AlphaFoldDB" id="A0A9X0BH87"/>
<feature type="signal peptide" evidence="1">
    <location>
        <begin position="1"/>
        <end position="23"/>
    </location>
</feature>
<organism evidence="2 3">
    <name type="scientific">Penicillium desertorum</name>
    <dbReference type="NCBI Taxonomy" id="1303715"/>
    <lineage>
        <taxon>Eukaryota</taxon>
        <taxon>Fungi</taxon>
        <taxon>Dikarya</taxon>
        <taxon>Ascomycota</taxon>
        <taxon>Pezizomycotina</taxon>
        <taxon>Eurotiomycetes</taxon>
        <taxon>Eurotiomycetidae</taxon>
        <taxon>Eurotiales</taxon>
        <taxon>Aspergillaceae</taxon>
        <taxon>Penicillium</taxon>
    </lineage>
</organism>
<dbReference type="Proteomes" id="UP001147760">
    <property type="component" value="Unassembled WGS sequence"/>
</dbReference>
<proteinExistence type="predicted"/>
<sequence length="63" mass="6674">MSSLKACSLLVGGLCVPLMGSLAFVPSMEGNEVCNALRLGVETMVGRMVMWMKVIGLGEQAEQ</sequence>
<keyword evidence="3" id="KW-1185">Reference proteome</keyword>
<reference evidence="2" key="2">
    <citation type="journal article" date="2023" name="IMA Fungus">
        <title>Comparative genomic study of the Penicillium genus elucidates a diverse pangenome and 15 lateral gene transfer events.</title>
        <authorList>
            <person name="Petersen C."/>
            <person name="Sorensen T."/>
            <person name="Nielsen M.R."/>
            <person name="Sondergaard T.E."/>
            <person name="Sorensen J.L."/>
            <person name="Fitzpatrick D.A."/>
            <person name="Frisvad J.C."/>
            <person name="Nielsen K.L."/>
        </authorList>
    </citation>
    <scope>NUCLEOTIDE SEQUENCE</scope>
    <source>
        <strain evidence="2">IBT 17660</strain>
    </source>
</reference>
<evidence type="ECO:0000313" key="3">
    <source>
        <dbReference type="Proteomes" id="UP001147760"/>
    </source>
</evidence>
<name>A0A9X0BH87_9EURO</name>
<feature type="chain" id="PRO_5040891304" evidence="1">
    <location>
        <begin position="24"/>
        <end position="63"/>
    </location>
</feature>
<keyword evidence="1" id="KW-0732">Signal</keyword>
<protein>
    <submittedName>
        <fullName evidence="2">Uncharacterized protein</fullName>
    </submittedName>
</protein>
<gene>
    <name evidence="2" type="ORF">N7530_011039</name>
</gene>
<accession>A0A9X0BH87</accession>
<evidence type="ECO:0000256" key="1">
    <source>
        <dbReference type="SAM" id="SignalP"/>
    </source>
</evidence>